<accession>A0A6M9WY63</accession>
<organism evidence="1">
    <name type="scientific">Escherichia coli</name>
    <dbReference type="NCBI Taxonomy" id="562"/>
    <lineage>
        <taxon>Bacteria</taxon>
        <taxon>Pseudomonadati</taxon>
        <taxon>Pseudomonadota</taxon>
        <taxon>Gammaproteobacteria</taxon>
        <taxon>Enterobacterales</taxon>
        <taxon>Enterobacteriaceae</taxon>
        <taxon>Escherichia</taxon>
    </lineage>
</organism>
<proteinExistence type="predicted"/>
<protein>
    <submittedName>
        <fullName evidence="1">Replication protein P</fullName>
    </submittedName>
</protein>
<sequence>MVSSLQQVAQIINGVFSQLLATFPASLANRDQNEVNEIRRQWVLAFRENGITTMEQVNAGMRVARRQNRPFLPSPGQFVAWCREEASVTAGLPNVSELVDMVYEYCRKRGLYPDAESYPWKSNAHYWLVTNLYQNMRANALTDAELRRKAADELVHMTARINRGEAIPEPVKQLPVMGGRPLNRAQALAKIAEIKAKFGLKGASV</sequence>
<dbReference type="GO" id="GO:0006270">
    <property type="term" value="P:DNA replication initiation"/>
    <property type="evidence" value="ECO:0007669"/>
    <property type="project" value="InterPro"/>
</dbReference>
<dbReference type="EMBL" id="CP053384">
    <property type="protein sequence ID" value="QKN58040.1"/>
    <property type="molecule type" value="Genomic_DNA"/>
</dbReference>
<dbReference type="Pfam" id="PF06992">
    <property type="entry name" value="Phage_lambda_P"/>
    <property type="match status" value="1"/>
</dbReference>
<name>A0A6M9WY63_ECOLX</name>
<gene>
    <name evidence="1" type="ORF">HHJ25_07160</name>
</gene>
<dbReference type="AlphaFoldDB" id="A0A6M9WY63"/>
<dbReference type="InterPro" id="IPR009731">
    <property type="entry name" value="P-like"/>
</dbReference>
<reference evidence="1" key="1">
    <citation type="submission" date="2020-05" db="EMBL/GenBank/DDBJ databases">
        <title>F plasmids are the major carriers of antibiotic resistance genes in human-associated commensal E. coli.</title>
        <authorList>
            <person name="Stephens C."/>
            <person name="Arismendi T."/>
            <person name="Wright M."/>
            <person name="Gonzalez A."/>
            <person name="Gill M."/>
            <person name="Hartman A."/>
            <person name="Pandori M."/>
            <person name="Hess D."/>
        </authorList>
    </citation>
    <scope>NUCLEOTIDE SEQUENCE</scope>
    <source>
        <strain evidence="1">SCU-107</strain>
    </source>
</reference>
<evidence type="ECO:0000313" key="1">
    <source>
        <dbReference type="EMBL" id="QKN58040.1"/>
    </source>
</evidence>